<keyword evidence="8" id="KW-0732">Signal</keyword>
<dbReference type="SUPFAM" id="SSF82689">
    <property type="entry name" value="Mechanosensitive channel protein MscS (YggB), C-terminal domain"/>
    <property type="match status" value="1"/>
</dbReference>
<evidence type="ECO:0000259" key="10">
    <source>
        <dbReference type="Pfam" id="PF21082"/>
    </source>
</evidence>
<reference evidence="11 12" key="1">
    <citation type="journal article" date="2018" name="Sci. Rep.">
        <title>A novel species of the marine cyanobacterium Acaryochloris with a unique pigment content and lifestyle.</title>
        <authorList>
            <person name="Partensky F."/>
            <person name="Six C."/>
            <person name="Ratin M."/>
            <person name="Garczarek L."/>
            <person name="Vaulot D."/>
            <person name="Probert I."/>
            <person name="Calteau A."/>
            <person name="Gourvil P."/>
            <person name="Marie D."/>
            <person name="Grebert T."/>
            <person name="Bouchier C."/>
            <person name="Le Panse S."/>
            <person name="Gachenot M."/>
            <person name="Rodriguez F."/>
            <person name="Garrido J.L."/>
        </authorList>
    </citation>
    <scope>NUCLEOTIDE SEQUENCE [LARGE SCALE GENOMIC DNA]</scope>
    <source>
        <strain evidence="11 12">RCC1774</strain>
    </source>
</reference>
<sequence>MKWIVKHRLVALLLAAAMFFWASLGAMAQSSSPSLTPSPSANGASMAQVTLDDQPLFPLQHPMGAFSVQERASAVSQRLKRLAKDPEVDAATSFQVRSAPDRADIVAGEQIILTITTKDAQSAGRSTQDLASGHVSIIQQAIDQYRETHDSRHVLHRGIYVAIATTLFLIALIFLRILLPRFHARLNSWKGSRIRAIRIQQLELLSEDQIIGLLVSTTKFLRQPLVLGLLYCYVLAVLGIFPGTKGLAMQLLDYLIAAIKLLWDGFIAYLPNLAVLVVIGAFAYYITKFFKLILSSIERGIIGFPGFYQEWAKPTSQIVQFLIITGAIAIAVPYLPGAGSPALQGISIFLGIFVSLGATAVVANVFAGLALTYTRAFHPGDRVKIADTTGDVVERTFLVTRVSTPKNVVVTIPNSMVLANHIINFSAAEDPAGLILHTTITLGYDVPWPRVHEVLIAAALATQHILPEPSPFVLQTSLGDFNVSYEINAYTDQPSKMMTIYSELHQQIQSHCNEADIEILSPHYAAVRDGNQTTIPEDYLPKNYSAPGFRINPLSAPFQQGQVNGQKEN</sequence>
<evidence type="ECO:0000313" key="11">
    <source>
        <dbReference type="EMBL" id="PZD72373.1"/>
    </source>
</evidence>
<dbReference type="Pfam" id="PF00924">
    <property type="entry name" value="MS_channel_2nd"/>
    <property type="match status" value="1"/>
</dbReference>
<keyword evidence="4 7" id="KW-0812">Transmembrane</keyword>
<dbReference type="InterPro" id="IPR006685">
    <property type="entry name" value="MscS_channel_2nd"/>
</dbReference>
<dbReference type="RefSeq" id="WP_110987068.1">
    <property type="nucleotide sequence ID" value="NZ_CAWNWM010000010.1"/>
</dbReference>
<dbReference type="GO" id="GO:0008381">
    <property type="term" value="F:mechanosensitive monoatomic ion channel activity"/>
    <property type="evidence" value="ECO:0007669"/>
    <property type="project" value="InterPro"/>
</dbReference>
<keyword evidence="5 7" id="KW-1133">Transmembrane helix</keyword>
<evidence type="ECO:0000256" key="6">
    <source>
        <dbReference type="ARBA" id="ARBA00023136"/>
    </source>
</evidence>
<feature type="transmembrane region" description="Helical" evidence="7">
    <location>
        <begin position="348"/>
        <end position="374"/>
    </location>
</feature>
<dbReference type="GO" id="GO:0005886">
    <property type="term" value="C:plasma membrane"/>
    <property type="evidence" value="ECO:0007669"/>
    <property type="project" value="UniProtKB-SubCell"/>
</dbReference>
<evidence type="ECO:0000313" key="12">
    <source>
        <dbReference type="Proteomes" id="UP000248857"/>
    </source>
</evidence>
<dbReference type="PANTHER" id="PTHR30221">
    <property type="entry name" value="SMALL-CONDUCTANCE MECHANOSENSITIVE CHANNEL"/>
    <property type="match status" value="1"/>
</dbReference>
<keyword evidence="3" id="KW-1003">Cell membrane</keyword>
<evidence type="ECO:0000256" key="3">
    <source>
        <dbReference type="ARBA" id="ARBA00022475"/>
    </source>
</evidence>
<organism evidence="11 12">
    <name type="scientific">Acaryochloris thomasi RCC1774</name>
    <dbReference type="NCBI Taxonomy" id="1764569"/>
    <lineage>
        <taxon>Bacteria</taxon>
        <taxon>Bacillati</taxon>
        <taxon>Cyanobacteriota</taxon>
        <taxon>Cyanophyceae</taxon>
        <taxon>Acaryochloridales</taxon>
        <taxon>Acaryochloridaceae</taxon>
        <taxon>Acaryochloris</taxon>
        <taxon>Acaryochloris thomasi</taxon>
    </lineage>
</organism>
<accession>A0A2W1JF47</accession>
<dbReference type="EMBL" id="PQWO01000010">
    <property type="protein sequence ID" value="PZD72373.1"/>
    <property type="molecule type" value="Genomic_DNA"/>
</dbReference>
<feature type="domain" description="Mechanosensitive ion channel MscS" evidence="9">
    <location>
        <begin position="361"/>
        <end position="426"/>
    </location>
</feature>
<dbReference type="InterPro" id="IPR049278">
    <property type="entry name" value="MS_channel_C"/>
</dbReference>
<dbReference type="PANTHER" id="PTHR30221:SF18">
    <property type="entry name" value="SLL0590 PROTEIN"/>
    <property type="match status" value="1"/>
</dbReference>
<dbReference type="Gene3D" id="2.30.30.60">
    <property type="match status" value="1"/>
</dbReference>
<dbReference type="InterPro" id="IPR010920">
    <property type="entry name" value="LSM_dom_sf"/>
</dbReference>
<evidence type="ECO:0000256" key="1">
    <source>
        <dbReference type="ARBA" id="ARBA00004651"/>
    </source>
</evidence>
<evidence type="ECO:0000256" key="7">
    <source>
        <dbReference type="SAM" id="Phobius"/>
    </source>
</evidence>
<feature type="chain" id="PRO_5015945533" evidence="8">
    <location>
        <begin position="29"/>
        <end position="569"/>
    </location>
</feature>
<dbReference type="InterPro" id="IPR011066">
    <property type="entry name" value="MscS_channel_C_sf"/>
</dbReference>
<keyword evidence="12" id="KW-1185">Reference proteome</keyword>
<comment type="caution">
    <text evidence="11">The sequence shown here is derived from an EMBL/GenBank/DDBJ whole genome shotgun (WGS) entry which is preliminary data.</text>
</comment>
<evidence type="ECO:0000256" key="5">
    <source>
        <dbReference type="ARBA" id="ARBA00022989"/>
    </source>
</evidence>
<gene>
    <name evidence="11" type="primary">mscK_3</name>
    <name evidence="11" type="ORF">C1752_03667</name>
</gene>
<dbReference type="SUPFAM" id="SSF50182">
    <property type="entry name" value="Sm-like ribonucleoproteins"/>
    <property type="match status" value="1"/>
</dbReference>
<dbReference type="InterPro" id="IPR023408">
    <property type="entry name" value="MscS_beta-dom_sf"/>
</dbReference>
<keyword evidence="6 7" id="KW-0472">Membrane</keyword>
<feature type="transmembrane region" description="Helical" evidence="7">
    <location>
        <begin position="261"/>
        <end position="286"/>
    </location>
</feature>
<feature type="transmembrane region" description="Helical" evidence="7">
    <location>
        <begin position="224"/>
        <end position="241"/>
    </location>
</feature>
<feature type="transmembrane region" description="Helical" evidence="7">
    <location>
        <begin position="318"/>
        <end position="336"/>
    </location>
</feature>
<dbReference type="OrthoDB" id="9809206at2"/>
<comment type="subcellular location">
    <subcellularLocation>
        <location evidence="1">Cell membrane</location>
        <topology evidence="1">Multi-pass membrane protein</topology>
    </subcellularLocation>
</comment>
<evidence type="ECO:0000256" key="8">
    <source>
        <dbReference type="SAM" id="SignalP"/>
    </source>
</evidence>
<dbReference type="InterPro" id="IPR045275">
    <property type="entry name" value="MscS_archaea/bacteria_type"/>
</dbReference>
<proteinExistence type="inferred from homology"/>
<comment type="similarity">
    <text evidence="2">Belongs to the MscS (TC 1.A.23) family.</text>
</comment>
<name>A0A2W1JF47_9CYAN</name>
<feature type="transmembrane region" description="Helical" evidence="7">
    <location>
        <begin position="159"/>
        <end position="179"/>
    </location>
</feature>
<dbReference type="Gene3D" id="3.30.70.100">
    <property type="match status" value="1"/>
</dbReference>
<feature type="domain" description="Mechanosensitive ion channel MscS C-terminal" evidence="10">
    <location>
        <begin position="438"/>
        <end position="519"/>
    </location>
</feature>
<dbReference type="Pfam" id="PF21082">
    <property type="entry name" value="MS_channel_3rd"/>
    <property type="match status" value="1"/>
</dbReference>
<feature type="signal peptide" evidence="8">
    <location>
        <begin position="1"/>
        <end position="28"/>
    </location>
</feature>
<evidence type="ECO:0000256" key="2">
    <source>
        <dbReference type="ARBA" id="ARBA00008017"/>
    </source>
</evidence>
<dbReference type="Proteomes" id="UP000248857">
    <property type="component" value="Unassembled WGS sequence"/>
</dbReference>
<evidence type="ECO:0000259" key="9">
    <source>
        <dbReference type="Pfam" id="PF00924"/>
    </source>
</evidence>
<protein>
    <submittedName>
        <fullName evidence="11">Mechanosensitive channel MscK</fullName>
    </submittedName>
</protein>
<dbReference type="AlphaFoldDB" id="A0A2W1JF47"/>
<evidence type="ECO:0000256" key="4">
    <source>
        <dbReference type="ARBA" id="ARBA00022692"/>
    </source>
</evidence>